<dbReference type="InterPro" id="IPR029063">
    <property type="entry name" value="SAM-dependent_MTases_sf"/>
</dbReference>
<dbReference type="EMBL" id="CM035426">
    <property type="protein sequence ID" value="KAH7315954.1"/>
    <property type="molecule type" value="Genomic_DNA"/>
</dbReference>
<dbReference type="InterPro" id="IPR044689">
    <property type="entry name" value="CGR2/3"/>
</dbReference>
<evidence type="ECO:0000313" key="3">
    <source>
        <dbReference type="Proteomes" id="UP000825935"/>
    </source>
</evidence>
<comment type="caution">
    <text evidence="2">The sequence shown here is derived from an EMBL/GenBank/DDBJ whole genome shotgun (WGS) entry which is preliminary data.</text>
</comment>
<keyword evidence="1" id="KW-0812">Transmembrane</keyword>
<evidence type="ECO:0000313" key="2">
    <source>
        <dbReference type="EMBL" id="KAH7315954.1"/>
    </source>
</evidence>
<proteinExistence type="predicted"/>
<feature type="transmembrane region" description="Helical" evidence="1">
    <location>
        <begin position="111"/>
        <end position="130"/>
    </location>
</feature>
<gene>
    <name evidence="2" type="ORF">KP509_21G072000</name>
</gene>
<dbReference type="OMA" id="MMSRRPI"/>
<protein>
    <submittedName>
        <fullName evidence="2">Uncharacterized protein</fullName>
    </submittedName>
</protein>
<dbReference type="Proteomes" id="UP000825935">
    <property type="component" value="Chromosome 21"/>
</dbReference>
<evidence type="ECO:0000256" key="1">
    <source>
        <dbReference type="SAM" id="Phobius"/>
    </source>
</evidence>
<keyword evidence="1" id="KW-1133">Transmembrane helix</keyword>
<dbReference type="AlphaFoldDB" id="A0A8T2SE68"/>
<dbReference type="PANTHER" id="PTHR34208:SF5">
    <property type="entry name" value="OS01G0144000 PROTEIN"/>
    <property type="match status" value="1"/>
</dbReference>
<organism evidence="2 3">
    <name type="scientific">Ceratopteris richardii</name>
    <name type="common">Triangle waterfern</name>
    <dbReference type="NCBI Taxonomy" id="49495"/>
    <lineage>
        <taxon>Eukaryota</taxon>
        <taxon>Viridiplantae</taxon>
        <taxon>Streptophyta</taxon>
        <taxon>Embryophyta</taxon>
        <taxon>Tracheophyta</taxon>
        <taxon>Polypodiopsida</taxon>
        <taxon>Polypodiidae</taxon>
        <taxon>Polypodiales</taxon>
        <taxon>Pteridineae</taxon>
        <taxon>Pteridaceae</taxon>
        <taxon>Parkerioideae</taxon>
        <taxon>Ceratopteris</taxon>
    </lineage>
</organism>
<accession>A0A8T2SE68</accession>
<dbReference type="GO" id="GO:0045488">
    <property type="term" value="P:pectin metabolic process"/>
    <property type="evidence" value="ECO:0007669"/>
    <property type="project" value="InterPro"/>
</dbReference>
<dbReference type="OrthoDB" id="745247at2759"/>
<dbReference type="Gene3D" id="3.40.50.150">
    <property type="entry name" value="Vaccinia Virus protein VP39"/>
    <property type="match status" value="1"/>
</dbReference>
<keyword evidence="3" id="KW-1185">Reference proteome</keyword>
<reference evidence="2" key="1">
    <citation type="submission" date="2021-08" db="EMBL/GenBank/DDBJ databases">
        <title>WGS assembly of Ceratopteris richardii.</title>
        <authorList>
            <person name="Marchant D.B."/>
            <person name="Chen G."/>
            <person name="Jenkins J."/>
            <person name="Shu S."/>
            <person name="Leebens-Mack J."/>
            <person name="Grimwood J."/>
            <person name="Schmutz J."/>
            <person name="Soltis P."/>
            <person name="Soltis D."/>
            <person name="Chen Z.-H."/>
        </authorList>
    </citation>
    <scope>NUCLEOTIDE SEQUENCE</scope>
    <source>
        <strain evidence="2">Whitten #5841</strain>
        <tissue evidence="2">Leaf</tissue>
    </source>
</reference>
<dbReference type="PANTHER" id="PTHR34208">
    <property type="entry name" value="S-ADENOSYL-L-METHIONINE-DEPENDENT METHYLTRANSFERASE-RELATED"/>
    <property type="match status" value="1"/>
</dbReference>
<dbReference type="GO" id="GO:0008168">
    <property type="term" value="F:methyltransferase activity"/>
    <property type="evidence" value="ECO:0007669"/>
    <property type="project" value="InterPro"/>
</dbReference>
<keyword evidence="1" id="KW-0472">Membrane</keyword>
<sequence>MFRSRVSVLPWDVVATCSEVPRRANSVSRCTRFWSSRCKVLSQLQCCNEFTCHSGIAIIKLAEPFPAFIFEELHKMPRRPANVTPRRLAESGFADSFSSVTAPLKSKTSPLVSVCLVLLGVIILLTYSFSSSGKFARDRSLSEAGMLISFEEEKEEFASRPECRTAVCHVAQYLQRVYGDSMNRVLHIGPSSCGVVLKLLKEEKLEAWGILPFDPKPPVHSVCENLIRKGLIRVADVAQPLCYKSRSFSLVLANDIVDTMTSRQLNVTLRELARVSSDSVVLLINTNAIQKLQEASEEGTRPVKVLKPRSRLWWQHRFQMLGLKESEEATKRFNTLMRQKLAGYHIFHLISTEVIG</sequence>
<name>A0A8T2SE68_CERRI</name>